<evidence type="ECO:0008006" key="4">
    <source>
        <dbReference type="Google" id="ProtNLM"/>
    </source>
</evidence>
<keyword evidence="1" id="KW-1133">Transmembrane helix</keyword>
<organism evidence="2 3">
    <name type="scientific">Pseudidiomarina insulisalsae</name>
    <dbReference type="NCBI Taxonomy" id="575789"/>
    <lineage>
        <taxon>Bacteria</taxon>
        <taxon>Pseudomonadati</taxon>
        <taxon>Pseudomonadota</taxon>
        <taxon>Gammaproteobacteria</taxon>
        <taxon>Alteromonadales</taxon>
        <taxon>Idiomarinaceae</taxon>
        <taxon>Pseudidiomarina</taxon>
    </lineage>
</organism>
<proteinExistence type="predicted"/>
<keyword evidence="1" id="KW-0472">Membrane</keyword>
<sequence length="202" mass="22371">MKKAIHYLLKGLAILLPIVVTIAVVRWLLVTVEAWLRPIWVAIVGENFYFPGLAFLSFLGLALLIGFSSRWLILNRIWQLPGRLINKMPLLNSVYGTITDIFDMMSGKNFADESVVLVTLPGGELRLIGIVTKKSGDPTDRLSRCLDDDQVAVFLPMSYNVGGYMVMVPRSCIEPIDMSPSDALQLTISAGLGKKLAQAKEY</sequence>
<feature type="transmembrane region" description="Helical" evidence="1">
    <location>
        <begin position="49"/>
        <end position="73"/>
    </location>
</feature>
<dbReference type="OrthoDB" id="5636623at2"/>
<keyword evidence="1" id="KW-0812">Transmembrane</keyword>
<reference evidence="3" key="1">
    <citation type="journal article" date="2018" name="Front. Microbiol.">
        <title>Genome-Based Analysis Reveals the Taxonomy and Diversity of the Family Idiomarinaceae.</title>
        <authorList>
            <person name="Liu Y."/>
            <person name="Lai Q."/>
            <person name="Shao Z."/>
        </authorList>
    </citation>
    <scope>NUCLEOTIDE SEQUENCE [LARGE SCALE GENOMIC DNA]</scope>
    <source>
        <strain evidence="3">CVS-6</strain>
    </source>
</reference>
<protein>
    <recommendedName>
        <fullName evidence="4">DUF502 domain-containing protein</fullName>
    </recommendedName>
</protein>
<dbReference type="PANTHER" id="PTHR31876">
    <property type="entry name" value="COV-LIKE PROTEIN 1"/>
    <property type="match status" value="1"/>
</dbReference>
<feature type="transmembrane region" description="Helical" evidence="1">
    <location>
        <begin position="7"/>
        <end position="29"/>
    </location>
</feature>
<comment type="caution">
    <text evidence="2">The sequence shown here is derived from an EMBL/GenBank/DDBJ whole genome shotgun (WGS) entry which is preliminary data.</text>
</comment>
<evidence type="ECO:0000313" key="2">
    <source>
        <dbReference type="EMBL" id="RUO63163.1"/>
    </source>
</evidence>
<dbReference type="PANTHER" id="PTHR31876:SF26">
    <property type="entry name" value="PROTEIN LIKE COV 2"/>
    <property type="match status" value="1"/>
</dbReference>
<dbReference type="AlphaFoldDB" id="A0A432YQ20"/>
<evidence type="ECO:0000256" key="1">
    <source>
        <dbReference type="SAM" id="Phobius"/>
    </source>
</evidence>
<dbReference type="InterPro" id="IPR007462">
    <property type="entry name" value="COV1-like"/>
</dbReference>
<dbReference type="EMBL" id="PIPY01000002">
    <property type="protein sequence ID" value="RUO63163.1"/>
    <property type="molecule type" value="Genomic_DNA"/>
</dbReference>
<keyword evidence="3" id="KW-1185">Reference proteome</keyword>
<accession>A0A432YQ20</accession>
<dbReference type="Proteomes" id="UP000288259">
    <property type="component" value="Unassembled WGS sequence"/>
</dbReference>
<name>A0A432YQ20_9GAMM</name>
<evidence type="ECO:0000313" key="3">
    <source>
        <dbReference type="Proteomes" id="UP000288259"/>
    </source>
</evidence>
<dbReference type="RefSeq" id="WP_126753729.1">
    <property type="nucleotide sequence ID" value="NZ_PIPY01000002.1"/>
</dbReference>
<gene>
    <name evidence="2" type="ORF">CWI71_02765</name>
</gene>
<dbReference type="Pfam" id="PF04367">
    <property type="entry name" value="DUF502"/>
    <property type="match status" value="1"/>
</dbReference>